<dbReference type="Pfam" id="PF13733">
    <property type="entry name" value="Glyco_transf_7N"/>
    <property type="match status" value="1"/>
</dbReference>
<evidence type="ECO:0000313" key="16">
    <source>
        <dbReference type="Proteomes" id="UP001152320"/>
    </source>
</evidence>
<evidence type="ECO:0000256" key="3">
    <source>
        <dbReference type="ARBA" id="ARBA00005735"/>
    </source>
</evidence>
<dbReference type="PRINTS" id="PR02050">
    <property type="entry name" value="B14GALTRFASE"/>
</dbReference>
<feature type="signal peptide" evidence="12">
    <location>
        <begin position="1"/>
        <end position="20"/>
    </location>
</feature>
<comment type="caution">
    <text evidence="15">The sequence shown here is derived from an EMBL/GenBank/DDBJ whole genome shotgun (WGS) entry which is preliminary data.</text>
</comment>
<evidence type="ECO:0000256" key="11">
    <source>
        <dbReference type="RuleBase" id="RU368121"/>
    </source>
</evidence>
<dbReference type="Proteomes" id="UP001152320">
    <property type="component" value="Chromosome 13"/>
</dbReference>
<protein>
    <recommendedName>
        <fullName evidence="11">Beta-1,4-galactosyltransferase</fullName>
        <ecNumber evidence="11">2.4.1.-</ecNumber>
    </recommendedName>
</protein>
<dbReference type="PANTHER" id="PTHR19300">
    <property type="entry name" value="BETA-1,4-GALACTOSYLTRANSFERASE"/>
    <property type="match status" value="1"/>
</dbReference>
<dbReference type="InterPro" id="IPR027995">
    <property type="entry name" value="Galactosyl_T_N"/>
</dbReference>
<comment type="subcellular location">
    <subcellularLocation>
        <location evidence="1">Membrane</location>
        <topology evidence="1">Single-pass type II membrane protein</topology>
    </subcellularLocation>
</comment>
<dbReference type="Pfam" id="PF02709">
    <property type="entry name" value="Glyco_transf_7C"/>
    <property type="match status" value="1"/>
</dbReference>
<evidence type="ECO:0000259" key="13">
    <source>
        <dbReference type="Pfam" id="PF02709"/>
    </source>
</evidence>
<keyword evidence="8" id="KW-1133">Transmembrane helix</keyword>
<comment type="function">
    <text evidence="11">Catalyses the transfer of galactose onto proteins or lipids.</text>
</comment>
<dbReference type="GO" id="GO:0016020">
    <property type="term" value="C:membrane"/>
    <property type="evidence" value="ECO:0007669"/>
    <property type="project" value="UniProtKB-SubCell"/>
</dbReference>
<feature type="chain" id="PRO_5040185465" description="Beta-1,4-galactosyltransferase" evidence="12">
    <location>
        <begin position="21"/>
        <end position="356"/>
    </location>
</feature>
<dbReference type="Gene3D" id="3.90.550.10">
    <property type="entry name" value="Spore Coat Polysaccharide Biosynthesis Protein SpsA, Chain A"/>
    <property type="match status" value="1"/>
</dbReference>
<dbReference type="GO" id="GO:0005794">
    <property type="term" value="C:Golgi apparatus"/>
    <property type="evidence" value="ECO:0007669"/>
    <property type="project" value="TreeGrafter"/>
</dbReference>
<dbReference type="InterPro" id="IPR027791">
    <property type="entry name" value="Galactosyl_T_C"/>
</dbReference>
<feature type="domain" description="Galactosyltransferase N-terminal" evidence="14">
    <location>
        <begin position="113"/>
        <end position="217"/>
    </location>
</feature>
<keyword evidence="16" id="KW-1185">Reference proteome</keyword>
<dbReference type="SUPFAM" id="SSF53448">
    <property type="entry name" value="Nucleotide-diphospho-sugar transferases"/>
    <property type="match status" value="1"/>
</dbReference>
<evidence type="ECO:0000259" key="14">
    <source>
        <dbReference type="Pfam" id="PF13733"/>
    </source>
</evidence>
<keyword evidence="12" id="KW-0732">Signal</keyword>
<dbReference type="EC" id="2.4.1.-" evidence="11"/>
<name>A0A9Q1BPJ6_HOLLE</name>
<organism evidence="15 16">
    <name type="scientific">Holothuria leucospilota</name>
    <name type="common">Black long sea cucumber</name>
    <name type="synonym">Mertensiothuria leucospilota</name>
    <dbReference type="NCBI Taxonomy" id="206669"/>
    <lineage>
        <taxon>Eukaryota</taxon>
        <taxon>Metazoa</taxon>
        <taxon>Echinodermata</taxon>
        <taxon>Eleutherozoa</taxon>
        <taxon>Echinozoa</taxon>
        <taxon>Holothuroidea</taxon>
        <taxon>Aspidochirotacea</taxon>
        <taxon>Aspidochirotida</taxon>
        <taxon>Holothuriidae</taxon>
        <taxon>Holothuria</taxon>
    </lineage>
</organism>
<evidence type="ECO:0000256" key="4">
    <source>
        <dbReference type="ARBA" id="ARBA00022676"/>
    </source>
</evidence>
<dbReference type="OrthoDB" id="6020592at2759"/>
<evidence type="ECO:0000256" key="8">
    <source>
        <dbReference type="ARBA" id="ARBA00022989"/>
    </source>
</evidence>
<dbReference type="InterPro" id="IPR003859">
    <property type="entry name" value="Galactosyl_T"/>
</dbReference>
<evidence type="ECO:0000256" key="2">
    <source>
        <dbReference type="ARBA" id="ARBA00004922"/>
    </source>
</evidence>
<keyword evidence="10 11" id="KW-0325">Glycoprotein</keyword>
<keyword evidence="9" id="KW-0472">Membrane</keyword>
<evidence type="ECO:0000256" key="9">
    <source>
        <dbReference type="ARBA" id="ARBA00023136"/>
    </source>
</evidence>
<dbReference type="InterPro" id="IPR029044">
    <property type="entry name" value="Nucleotide-diphossugar_trans"/>
</dbReference>
<dbReference type="PANTHER" id="PTHR19300:SF38">
    <property type="entry name" value="BETA-1,4-GALACTOSYLTRANSFERASE"/>
    <property type="match status" value="1"/>
</dbReference>
<accession>A0A9Q1BPJ6</accession>
<proteinExistence type="inferred from homology"/>
<comment type="similarity">
    <text evidence="3 11">Belongs to the glycosyltransferase 7 family.</text>
</comment>
<evidence type="ECO:0000313" key="15">
    <source>
        <dbReference type="EMBL" id="KAJ8030497.1"/>
    </source>
</evidence>
<evidence type="ECO:0000256" key="1">
    <source>
        <dbReference type="ARBA" id="ARBA00004606"/>
    </source>
</evidence>
<keyword evidence="6" id="KW-0812">Transmembrane</keyword>
<dbReference type="GO" id="GO:0008489">
    <property type="term" value="F:UDP-galactose:glucosylceramide beta-1,4-galactosyltransferase activity"/>
    <property type="evidence" value="ECO:0007669"/>
    <property type="project" value="TreeGrafter"/>
</dbReference>
<evidence type="ECO:0000256" key="12">
    <source>
        <dbReference type="SAM" id="SignalP"/>
    </source>
</evidence>
<feature type="domain" description="Galactosyltransferase C-terminal" evidence="13">
    <location>
        <begin position="239"/>
        <end position="297"/>
    </location>
</feature>
<dbReference type="GO" id="GO:0005975">
    <property type="term" value="P:carbohydrate metabolic process"/>
    <property type="evidence" value="ECO:0007669"/>
    <property type="project" value="InterPro"/>
</dbReference>
<dbReference type="EMBL" id="JAIZAY010000013">
    <property type="protein sequence ID" value="KAJ8030497.1"/>
    <property type="molecule type" value="Genomic_DNA"/>
</dbReference>
<comment type="pathway">
    <text evidence="2 11">Protein modification; protein glycosylation.</text>
</comment>
<dbReference type="AlphaFoldDB" id="A0A9Q1BPJ6"/>
<sequence>MMKNITRYLLCLCPVTFVFFTNYPKQSSCTMKSFQVGEPQQVECEASQDNMLADGEHVPNMFFVSTNDVELNLFGRNITHVNSALKIIKEGLDMFNMTSLRQTLNKSAIDFAEFTYIPGGHWKPNKFKDSSKVALLVPFRKRGQMLGIFLRHMIPFLLRQGLEFAIFVIEQANDLKFNRGMLANVGFTEALKFEEWDCVIIHDIDFLPRFDQNSYNCRNMPRHFMSGLAKRQKLLFYEFNGVTGFSREQFIKMNGAPNRYWGWGGEDHELRTRALIKGFNIYRTQWPYGYYDHIPHEEHSAADTEKKRKQYRKKASNYIRQDGLSNLKYPQPEVIIHPLYVKIRVNISNIPPSSPA</sequence>
<evidence type="ECO:0000256" key="5">
    <source>
        <dbReference type="ARBA" id="ARBA00022679"/>
    </source>
</evidence>
<evidence type="ECO:0000256" key="6">
    <source>
        <dbReference type="ARBA" id="ARBA00022692"/>
    </source>
</evidence>
<gene>
    <name evidence="15" type="ORF">HOLleu_26940</name>
</gene>
<keyword evidence="4 11" id="KW-0328">Glycosyltransferase</keyword>
<evidence type="ECO:0000256" key="10">
    <source>
        <dbReference type="ARBA" id="ARBA00023180"/>
    </source>
</evidence>
<evidence type="ECO:0000256" key="7">
    <source>
        <dbReference type="ARBA" id="ARBA00022968"/>
    </source>
</evidence>
<reference evidence="15" key="1">
    <citation type="submission" date="2021-10" db="EMBL/GenBank/DDBJ databases">
        <title>Tropical sea cucumber genome reveals ecological adaptation and Cuvierian tubules defense mechanism.</title>
        <authorList>
            <person name="Chen T."/>
        </authorList>
    </citation>
    <scope>NUCLEOTIDE SEQUENCE</scope>
    <source>
        <strain evidence="15">Nanhai2018</strain>
        <tissue evidence="15">Muscle</tissue>
    </source>
</reference>
<keyword evidence="7 11" id="KW-0735">Signal-anchor</keyword>
<keyword evidence="5 11" id="KW-0808">Transferase</keyword>